<dbReference type="KEGG" id="min:Minf_1161"/>
<dbReference type="Proteomes" id="UP000009149">
    <property type="component" value="Chromosome"/>
</dbReference>
<dbReference type="HOGENOM" id="CLU_3045218_0_0_0"/>
<organism evidence="1 2">
    <name type="scientific">Methylacidiphilum infernorum (isolate V4)</name>
    <name type="common">Methylokorus infernorum (strain V4)</name>
    <dbReference type="NCBI Taxonomy" id="481448"/>
    <lineage>
        <taxon>Bacteria</taxon>
        <taxon>Pseudomonadati</taxon>
        <taxon>Verrucomicrobiota</taxon>
        <taxon>Methylacidiphilae</taxon>
        <taxon>Methylacidiphilales</taxon>
        <taxon>Methylacidiphilaceae</taxon>
        <taxon>Methylacidiphilum (ex Ratnadevi et al. 2023)</taxon>
    </lineage>
</organism>
<evidence type="ECO:0000313" key="2">
    <source>
        <dbReference type="Proteomes" id="UP000009149"/>
    </source>
</evidence>
<sequence length="54" mass="6527">MVNFKKIQKKPVNKERIKRVHLDFLLNFFFKKAFICSFPAKIGFKTPRIHQGQY</sequence>
<protein>
    <submittedName>
        <fullName evidence="1">Uncharacterized protein</fullName>
    </submittedName>
</protein>
<dbReference type="AlphaFoldDB" id="B3DV63"/>
<proteinExistence type="predicted"/>
<name>B3DV63_METI4</name>
<gene>
    <name evidence="1" type="ordered locus">Minf_1161</name>
</gene>
<dbReference type="STRING" id="481448.Minf_1161"/>
<evidence type="ECO:0000313" key="1">
    <source>
        <dbReference type="EMBL" id="ACD83216.1"/>
    </source>
</evidence>
<accession>B3DV63</accession>
<reference evidence="1 2" key="1">
    <citation type="journal article" date="2008" name="Biol. Direct">
        <title>Complete genome sequence of the extremely acidophilic methanotroph isolate V4, Methylacidiphilum infernorum, a representative of the bacterial phylum Verrucomicrobia.</title>
        <authorList>
            <person name="Hou S."/>
            <person name="Makarova K.S."/>
            <person name="Saw J.H."/>
            <person name="Senin P."/>
            <person name="Ly B.V."/>
            <person name="Zhou Z."/>
            <person name="Ren Y."/>
            <person name="Wang J."/>
            <person name="Galperin M.Y."/>
            <person name="Omelchenko M.V."/>
            <person name="Wolf Y.I."/>
            <person name="Yutin N."/>
            <person name="Koonin E.V."/>
            <person name="Stott M.B."/>
            <person name="Mountain B.W."/>
            <person name="Crowe M.A."/>
            <person name="Smirnova A.V."/>
            <person name="Dunfield P.F."/>
            <person name="Feng L."/>
            <person name="Wang L."/>
            <person name="Alam M."/>
        </authorList>
    </citation>
    <scope>NUCLEOTIDE SEQUENCE [LARGE SCALE GENOMIC DNA]</scope>
    <source>
        <strain evidence="2">Isolate V4</strain>
    </source>
</reference>
<dbReference type="EMBL" id="CP000975">
    <property type="protein sequence ID" value="ACD83216.1"/>
    <property type="molecule type" value="Genomic_DNA"/>
</dbReference>